<evidence type="ECO:0000313" key="4">
    <source>
        <dbReference type="Proteomes" id="UP001596303"/>
    </source>
</evidence>
<comment type="caution">
    <text evidence="3">The sequence shown here is derived from an EMBL/GenBank/DDBJ whole genome shotgun (WGS) entry which is preliminary data.</text>
</comment>
<gene>
    <name evidence="3" type="ORF">ACFQDM_00400</name>
</gene>
<name>A0ABW1S4R9_9PROT</name>
<evidence type="ECO:0008006" key="5">
    <source>
        <dbReference type="Google" id="ProtNLM"/>
    </source>
</evidence>
<evidence type="ECO:0000256" key="2">
    <source>
        <dbReference type="SAM" id="Phobius"/>
    </source>
</evidence>
<keyword evidence="2" id="KW-0472">Membrane</keyword>
<keyword evidence="2" id="KW-1133">Transmembrane helix</keyword>
<dbReference type="EMBL" id="JBHSSW010000001">
    <property type="protein sequence ID" value="MFC6196513.1"/>
    <property type="molecule type" value="Genomic_DNA"/>
</dbReference>
<proteinExistence type="predicted"/>
<sequence length="156" mass="17474">MLANLGEGEMNDSADKPRKSLRQRPMLLGLLVFIGISVGSHYLTRLTMPHRHAQVFECRGAPADGAFFNNACDEDINFRYCLISKEGREQDVCRSKRLKPGEGVTTYLDDKRAMGEAFSTVVTWACKPPFQPDLVSTPSSSVRKRHGCRRPREGES</sequence>
<evidence type="ECO:0000313" key="3">
    <source>
        <dbReference type="EMBL" id="MFC6196513.1"/>
    </source>
</evidence>
<keyword evidence="4" id="KW-1185">Reference proteome</keyword>
<protein>
    <recommendedName>
        <fullName evidence="5">DUF1190 domain-containing protein</fullName>
    </recommendedName>
</protein>
<organism evidence="3 4">
    <name type="scientific">Ponticaulis profundi</name>
    <dbReference type="NCBI Taxonomy" id="2665222"/>
    <lineage>
        <taxon>Bacteria</taxon>
        <taxon>Pseudomonadati</taxon>
        <taxon>Pseudomonadota</taxon>
        <taxon>Alphaproteobacteria</taxon>
        <taxon>Hyphomonadales</taxon>
        <taxon>Hyphomonadaceae</taxon>
        <taxon>Ponticaulis</taxon>
    </lineage>
</organism>
<reference evidence="4" key="1">
    <citation type="journal article" date="2019" name="Int. J. Syst. Evol. Microbiol.">
        <title>The Global Catalogue of Microorganisms (GCM) 10K type strain sequencing project: providing services to taxonomists for standard genome sequencing and annotation.</title>
        <authorList>
            <consortium name="The Broad Institute Genomics Platform"/>
            <consortium name="The Broad Institute Genome Sequencing Center for Infectious Disease"/>
            <person name="Wu L."/>
            <person name="Ma J."/>
        </authorList>
    </citation>
    <scope>NUCLEOTIDE SEQUENCE [LARGE SCALE GENOMIC DNA]</scope>
    <source>
        <strain evidence="4">CGMCC-1.15741</strain>
    </source>
</reference>
<feature type="region of interest" description="Disordered" evidence="1">
    <location>
        <begin position="130"/>
        <end position="156"/>
    </location>
</feature>
<evidence type="ECO:0000256" key="1">
    <source>
        <dbReference type="SAM" id="MobiDB-lite"/>
    </source>
</evidence>
<accession>A0ABW1S4R9</accession>
<feature type="transmembrane region" description="Helical" evidence="2">
    <location>
        <begin position="26"/>
        <end position="44"/>
    </location>
</feature>
<keyword evidence="2" id="KW-0812">Transmembrane</keyword>
<dbReference type="Proteomes" id="UP001596303">
    <property type="component" value="Unassembled WGS sequence"/>
</dbReference>